<keyword evidence="1" id="KW-0812">Transmembrane</keyword>
<reference evidence="4" key="1">
    <citation type="journal article" date="2019" name="Int. J. Syst. Evol. Microbiol.">
        <title>The Global Catalogue of Microorganisms (GCM) 10K type strain sequencing project: providing services to taxonomists for standard genome sequencing and annotation.</title>
        <authorList>
            <consortium name="The Broad Institute Genomics Platform"/>
            <consortium name="The Broad Institute Genome Sequencing Center for Infectious Disease"/>
            <person name="Wu L."/>
            <person name="Ma J."/>
        </authorList>
    </citation>
    <scope>NUCLEOTIDE SEQUENCE [LARGE SCALE GENOMIC DNA]</scope>
    <source>
        <strain evidence="4">CGMCC 1.18578</strain>
    </source>
</reference>
<dbReference type="Pfam" id="PF06713">
    <property type="entry name" value="bPH_4"/>
    <property type="match status" value="1"/>
</dbReference>
<evidence type="ECO:0000259" key="2">
    <source>
        <dbReference type="Pfam" id="PF06713"/>
    </source>
</evidence>
<evidence type="ECO:0000313" key="4">
    <source>
        <dbReference type="Proteomes" id="UP001596108"/>
    </source>
</evidence>
<evidence type="ECO:0000256" key="1">
    <source>
        <dbReference type="SAM" id="Phobius"/>
    </source>
</evidence>
<accession>A0ABW0QZ49</accession>
<protein>
    <submittedName>
        <fullName evidence="3">PH domain-containing protein</fullName>
    </submittedName>
</protein>
<feature type="transmembrane region" description="Helical" evidence="1">
    <location>
        <begin position="12"/>
        <end position="33"/>
    </location>
</feature>
<dbReference type="InterPro" id="IPR009589">
    <property type="entry name" value="PH_YyaB-like"/>
</dbReference>
<name>A0ABW0QZ49_9BACL</name>
<dbReference type="EMBL" id="JBHSNC010000016">
    <property type="protein sequence ID" value="MFC5528882.1"/>
    <property type="molecule type" value="Genomic_DNA"/>
</dbReference>
<sequence length="150" mass="17682">MEFKSLKDRFFIVLWTVTVLIINLCFLIPLIFFPPQDQVELIIAILIDLLVTAFLIWIVSDIRYTFKQDHLFIKGGIFRSRIQYKDITKITRRPNIWVGYRILFSKDAIEVHYKTGLLGSVIISPTDKEIFINELKTRNTNIFIEPFSNI</sequence>
<gene>
    <name evidence="3" type="ORF">ACFPQ4_05375</name>
</gene>
<keyword evidence="1" id="KW-1133">Transmembrane helix</keyword>
<feature type="domain" description="Uncharacterized protein YyaB-like PH" evidence="2">
    <location>
        <begin position="62"/>
        <end position="139"/>
    </location>
</feature>
<keyword evidence="4" id="KW-1185">Reference proteome</keyword>
<organism evidence="3 4">
    <name type="scientific">Cohnella yongneupensis</name>
    <dbReference type="NCBI Taxonomy" id="425006"/>
    <lineage>
        <taxon>Bacteria</taxon>
        <taxon>Bacillati</taxon>
        <taxon>Bacillota</taxon>
        <taxon>Bacilli</taxon>
        <taxon>Bacillales</taxon>
        <taxon>Paenibacillaceae</taxon>
        <taxon>Cohnella</taxon>
    </lineage>
</organism>
<keyword evidence="1" id="KW-0472">Membrane</keyword>
<comment type="caution">
    <text evidence="3">The sequence shown here is derived from an EMBL/GenBank/DDBJ whole genome shotgun (WGS) entry which is preliminary data.</text>
</comment>
<dbReference type="Proteomes" id="UP001596108">
    <property type="component" value="Unassembled WGS sequence"/>
</dbReference>
<evidence type="ECO:0000313" key="3">
    <source>
        <dbReference type="EMBL" id="MFC5528882.1"/>
    </source>
</evidence>
<proteinExistence type="predicted"/>
<dbReference type="RefSeq" id="WP_378110752.1">
    <property type="nucleotide sequence ID" value="NZ_JBHSNC010000016.1"/>
</dbReference>
<feature type="transmembrane region" description="Helical" evidence="1">
    <location>
        <begin position="39"/>
        <end position="59"/>
    </location>
</feature>